<reference evidence="1 2" key="1">
    <citation type="journal article" date="2018" name="Sci. Rep.">
        <title>Genomic signatures of local adaptation to the degree of environmental predictability in rotifers.</title>
        <authorList>
            <person name="Franch-Gras L."/>
            <person name="Hahn C."/>
            <person name="Garcia-Roger E.M."/>
            <person name="Carmona M.J."/>
            <person name="Serra M."/>
            <person name="Gomez A."/>
        </authorList>
    </citation>
    <scope>NUCLEOTIDE SEQUENCE [LARGE SCALE GENOMIC DNA]</scope>
    <source>
        <strain evidence="1">HYR1</strain>
    </source>
</reference>
<dbReference type="EMBL" id="REGN01003171">
    <property type="protein sequence ID" value="RNA24079.1"/>
    <property type="molecule type" value="Genomic_DNA"/>
</dbReference>
<protein>
    <submittedName>
        <fullName evidence="1">Uncharacterized protein</fullName>
    </submittedName>
</protein>
<comment type="caution">
    <text evidence="1">The sequence shown here is derived from an EMBL/GenBank/DDBJ whole genome shotgun (WGS) entry which is preliminary data.</text>
</comment>
<dbReference type="AlphaFoldDB" id="A0A3M7RKS8"/>
<name>A0A3M7RKS8_BRAPC</name>
<keyword evidence="2" id="KW-1185">Reference proteome</keyword>
<evidence type="ECO:0000313" key="1">
    <source>
        <dbReference type="EMBL" id="RNA24079.1"/>
    </source>
</evidence>
<evidence type="ECO:0000313" key="2">
    <source>
        <dbReference type="Proteomes" id="UP000276133"/>
    </source>
</evidence>
<gene>
    <name evidence="1" type="ORF">BpHYR1_025736</name>
</gene>
<sequence>MLEYRMIESARNQTNAPPTCFVSQSFFLSFQIKIDYYLIRMIKIYTRKKAKKEMVYLKYETQLRNAGME</sequence>
<organism evidence="1 2">
    <name type="scientific">Brachionus plicatilis</name>
    <name type="common">Marine rotifer</name>
    <name type="synonym">Brachionus muelleri</name>
    <dbReference type="NCBI Taxonomy" id="10195"/>
    <lineage>
        <taxon>Eukaryota</taxon>
        <taxon>Metazoa</taxon>
        <taxon>Spiralia</taxon>
        <taxon>Gnathifera</taxon>
        <taxon>Rotifera</taxon>
        <taxon>Eurotatoria</taxon>
        <taxon>Monogononta</taxon>
        <taxon>Pseudotrocha</taxon>
        <taxon>Ploima</taxon>
        <taxon>Brachionidae</taxon>
        <taxon>Brachionus</taxon>
    </lineage>
</organism>
<proteinExistence type="predicted"/>
<dbReference type="Proteomes" id="UP000276133">
    <property type="component" value="Unassembled WGS sequence"/>
</dbReference>
<accession>A0A3M7RKS8</accession>